<dbReference type="PANTHER" id="PTHR24173:SF74">
    <property type="entry name" value="ANKYRIN REPEAT DOMAIN-CONTAINING PROTEIN 16"/>
    <property type="match status" value="1"/>
</dbReference>
<proteinExistence type="predicted"/>
<dbReference type="SUPFAM" id="SSF48403">
    <property type="entry name" value="Ankyrin repeat"/>
    <property type="match status" value="2"/>
</dbReference>
<evidence type="ECO:0000313" key="6">
    <source>
        <dbReference type="EMBL" id="KAH7132685.1"/>
    </source>
</evidence>
<feature type="domain" description="F-box" evidence="5">
    <location>
        <begin position="1"/>
        <end position="51"/>
    </location>
</feature>
<keyword evidence="7" id="KW-1185">Reference proteome</keyword>
<feature type="repeat" description="ANK" evidence="3">
    <location>
        <begin position="268"/>
        <end position="300"/>
    </location>
</feature>
<keyword evidence="2 3" id="KW-0040">ANK repeat</keyword>
<evidence type="ECO:0000256" key="3">
    <source>
        <dbReference type="PROSITE-ProRule" id="PRU00023"/>
    </source>
</evidence>
<reference evidence="6" key="1">
    <citation type="journal article" date="2021" name="Nat. Commun.">
        <title>Genetic determinants of endophytism in the Arabidopsis root mycobiome.</title>
        <authorList>
            <person name="Mesny F."/>
            <person name="Miyauchi S."/>
            <person name="Thiergart T."/>
            <person name="Pickel B."/>
            <person name="Atanasova L."/>
            <person name="Karlsson M."/>
            <person name="Huettel B."/>
            <person name="Barry K.W."/>
            <person name="Haridas S."/>
            <person name="Chen C."/>
            <person name="Bauer D."/>
            <person name="Andreopoulos W."/>
            <person name="Pangilinan J."/>
            <person name="LaButti K."/>
            <person name="Riley R."/>
            <person name="Lipzen A."/>
            <person name="Clum A."/>
            <person name="Drula E."/>
            <person name="Henrissat B."/>
            <person name="Kohler A."/>
            <person name="Grigoriev I.V."/>
            <person name="Martin F.M."/>
            <person name="Hacquard S."/>
        </authorList>
    </citation>
    <scope>NUCLEOTIDE SEQUENCE</scope>
    <source>
        <strain evidence="6">MPI-CAGE-AT-0147</strain>
    </source>
</reference>
<dbReference type="Gene3D" id="1.25.40.20">
    <property type="entry name" value="Ankyrin repeat-containing domain"/>
    <property type="match status" value="1"/>
</dbReference>
<dbReference type="PANTHER" id="PTHR24173">
    <property type="entry name" value="ANKYRIN REPEAT CONTAINING"/>
    <property type="match status" value="1"/>
</dbReference>
<dbReference type="PROSITE" id="PS50297">
    <property type="entry name" value="ANK_REP_REGION"/>
    <property type="match status" value="2"/>
</dbReference>
<gene>
    <name evidence="6" type="ORF">EDB81DRAFT_727487</name>
</gene>
<dbReference type="Proteomes" id="UP000738349">
    <property type="component" value="Unassembled WGS sequence"/>
</dbReference>
<name>A0A9P9E775_9HYPO</name>
<dbReference type="OrthoDB" id="539213at2759"/>
<dbReference type="SUPFAM" id="SSF81383">
    <property type="entry name" value="F-box domain"/>
    <property type="match status" value="1"/>
</dbReference>
<dbReference type="InterPro" id="IPR036047">
    <property type="entry name" value="F-box-like_dom_sf"/>
</dbReference>
<dbReference type="EMBL" id="JAGMUV010000016">
    <property type="protein sequence ID" value="KAH7132685.1"/>
    <property type="molecule type" value="Genomic_DNA"/>
</dbReference>
<organism evidence="6 7">
    <name type="scientific">Dactylonectria macrodidyma</name>
    <dbReference type="NCBI Taxonomy" id="307937"/>
    <lineage>
        <taxon>Eukaryota</taxon>
        <taxon>Fungi</taxon>
        <taxon>Dikarya</taxon>
        <taxon>Ascomycota</taxon>
        <taxon>Pezizomycotina</taxon>
        <taxon>Sordariomycetes</taxon>
        <taxon>Hypocreomycetidae</taxon>
        <taxon>Hypocreales</taxon>
        <taxon>Nectriaceae</taxon>
        <taxon>Dactylonectria</taxon>
    </lineage>
</organism>
<feature type="repeat" description="ANK" evidence="3">
    <location>
        <begin position="337"/>
        <end position="369"/>
    </location>
</feature>
<evidence type="ECO:0000259" key="5">
    <source>
        <dbReference type="PROSITE" id="PS50181"/>
    </source>
</evidence>
<dbReference type="SMART" id="SM00248">
    <property type="entry name" value="ANK"/>
    <property type="match status" value="6"/>
</dbReference>
<keyword evidence="1" id="KW-0677">Repeat</keyword>
<dbReference type="InterPro" id="IPR036770">
    <property type="entry name" value="Ankyrin_rpt-contain_sf"/>
</dbReference>
<evidence type="ECO:0000256" key="2">
    <source>
        <dbReference type="ARBA" id="ARBA00023043"/>
    </source>
</evidence>
<protein>
    <submittedName>
        <fullName evidence="6">Ankyrin repeat-containing domain protein</fullName>
    </submittedName>
</protein>
<dbReference type="InterPro" id="IPR001810">
    <property type="entry name" value="F-box_dom"/>
</dbReference>
<comment type="caution">
    <text evidence="6">The sequence shown here is derived from an EMBL/GenBank/DDBJ whole genome shotgun (WGS) entry which is preliminary data.</text>
</comment>
<feature type="compositionally biased region" description="Basic and acidic residues" evidence="4">
    <location>
        <begin position="577"/>
        <end position="588"/>
    </location>
</feature>
<sequence length="603" mass="67552">MANITDLPMELLLDILKYLTRGQDLSSLSRCSRSIYWWTSSRLFNLAFKKKSESLRPEVVLMKLVFYAIKHDSQHIIQWLTYHDLRTELNGFVPLFGRKNITYLHLSIIGDAPRVATHLVRHGTDVWEGEGDYPDITPLYLAIAHPQNTRDLDGPLRIACSYALPRTSEHLLARGADPNNLSRFGLAATHLAVMKRLPWRNFALLPIVLGLEDGASVYDDLSVRWSSMLVRTVSTLLRFGGDPNLRSTMSRVHSCGHKCWRSPDCNHRGQGVLHFACGNGEAEVVNLLLEHGADPGLADDEGYLPLFSAICQDHNRLALRLLRHSVDPAKLTIVQPHRSTALHVACHFASLNVVIFLLKRGADANSTDSFGQTPLHEVMAQSCWELEDRVVETLHHLASSGAIPEKRAREGKTAREIAATHLFSRMREMFEYTGNEDLAPDYHHVAIPESNALSAGSSGASRRFNPHRTMQPDRASRVSFPDLSSPSLNQNGIKHTAIFDSVWSDKARTEQLFVQASPFANHLESEMCSTMVRDSGGEGSGAVESVEEFQMSSSASLWSSFSIQPQEPSRPSVESTCEQRKDTSDGVIRRKRRKQKWAPLDFY</sequence>
<dbReference type="PROSITE" id="PS50181">
    <property type="entry name" value="FBOX"/>
    <property type="match status" value="1"/>
</dbReference>
<dbReference type="PROSITE" id="PS50088">
    <property type="entry name" value="ANK_REPEAT"/>
    <property type="match status" value="2"/>
</dbReference>
<feature type="compositionally biased region" description="Polar residues" evidence="4">
    <location>
        <begin position="563"/>
        <end position="576"/>
    </location>
</feature>
<dbReference type="InterPro" id="IPR002110">
    <property type="entry name" value="Ankyrin_rpt"/>
</dbReference>
<accession>A0A9P9E775</accession>
<feature type="region of interest" description="Disordered" evidence="4">
    <location>
        <begin position="560"/>
        <end position="590"/>
    </location>
</feature>
<evidence type="ECO:0000313" key="7">
    <source>
        <dbReference type="Proteomes" id="UP000738349"/>
    </source>
</evidence>
<dbReference type="AlphaFoldDB" id="A0A9P9E775"/>
<evidence type="ECO:0000256" key="1">
    <source>
        <dbReference type="ARBA" id="ARBA00022737"/>
    </source>
</evidence>
<dbReference type="Pfam" id="PF12796">
    <property type="entry name" value="Ank_2"/>
    <property type="match status" value="1"/>
</dbReference>
<dbReference type="Pfam" id="PF13857">
    <property type="entry name" value="Ank_5"/>
    <property type="match status" value="1"/>
</dbReference>
<evidence type="ECO:0000256" key="4">
    <source>
        <dbReference type="SAM" id="MobiDB-lite"/>
    </source>
</evidence>